<dbReference type="OrthoDB" id="3027644at2759"/>
<feature type="domain" description="NB-ARC" evidence="9">
    <location>
        <begin position="175"/>
        <end position="258"/>
    </location>
</feature>
<evidence type="ECO:0000256" key="3">
    <source>
        <dbReference type="ARBA" id="ARBA00022737"/>
    </source>
</evidence>
<keyword evidence="6" id="KW-0067">ATP-binding</keyword>
<comment type="similarity">
    <text evidence="1">Belongs to the disease resistance NB-LRR family.</text>
</comment>
<dbReference type="PANTHER" id="PTHR36766">
    <property type="entry name" value="PLANT BROAD-SPECTRUM MILDEW RESISTANCE PROTEIN RPW8"/>
    <property type="match status" value="1"/>
</dbReference>
<protein>
    <recommendedName>
        <fullName evidence="13">Rx N-terminal domain-containing protein</fullName>
    </recommendedName>
</protein>
<reference evidence="11" key="1">
    <citation type="journal article" date="2022" name="Front. Genet.">
        <title>Chromosome-Scale Assembly of the Dendrobium nobile Genome Provides Insights Into the Molecular Mechanism of the Biosynthesis of the Medicinal Active Ingredient of Dendrobium.</title>
        <authorList>
            <person name="Xu Q."/>
            <person name="Niu S.-C."/>
            <person name="Li K.-L."/>
            <person name="Zheng P.-J."/>
            <person name="Zhang X.-J."/>
            <person name="Jia Y."/>
            <person name="Liu Y."/>
            <person name="Niu Y.-X."/>
            <person name="Yu L.-H."/>
            <person name="Chen D.-F."/>
            <person name="Zhang G.-Q."/>
        </authorList>
    </citation>
    <scope>NUCLEOTIDE SEQUENCE</scope>
    <source>
        <tissue evidence="11">Leaf</tissue>
    </source>
</reference>
<dbReference type="InterPro" id="IPR002182">
    <property type="entry name" value="NB-ARC"/>
</dbReference>
<dbReference type="Pfam" id="PF18052">
    <property type="entry name" value="Rx_N"/>
    <property type="match status" value="1"/>
</dbReference>
<evidence type="ECO:0000256" key="2">
    <source>
        <dbReference type="ARBA" id="ARBA00022614"/>
    </source>
</evidence>
<dbReference type="InterPro" id="IPR027417">
    <property type="entry name" value="P-loop_NTPase"/>
</dbReference>
<dbReference type="GO" id="GO:0043531">
    <property type="term" value="F:ADP binding"/>
    <property type="evidence" value="ECO:0007669"/>
    <property type="project" value="InterPro"/>
</dbReference>
<evidence type="ECO:0000259" key="10">
    <source>
        <dbReference type="Pfam" id="PF18052"/>
    </source>
</evidence>
<comment type="caution">
    <text evidence="11">The sequence shown here is derived from an EMBL/GenBank/DDBJ whole genome shotgun (WGS) entry which is preliminary data.</text>
</comment>
<organism evidence="11 12">
    <name type="scientific">Dendrobium nobile</name>
    <name type="common">Orchid</name>
    <dbReference type="NCBI Taxonomy" id="94219"/>
    <lineage>
        <taxon>Eukaryota</taxon>
        <taxon>Viridiplantae</taxon>
        <taxon>Streptophyta</taxon>
        <taxon>Embryophyta</taxon>
        <taxon>Tracheophyta</taxon>
        <taxon>Spermatophyta</taxon>
        <taxon>Magnoliopsida</taxon>
        <taxon>Liliopsida</taxon>
        <taxon>Asparagales</taxon>
        <taxon>Orchidaceae</taxon>
        <taxon>Epidendroideae</taxon>
        <taxon>Malaxideae</taxon>
        <taxon>Dendrobiinae</taxon>
        <taxon>Dendrobium</taxon>
    </lineage>
</organism>
<dbReference type="CDD" id="cd14798">
    <property type="entry name" value="RX-CC_like"/>
    <property type="match status" value="1"/>
</dbReference>
<feature type="coiled-coil region" evidence="7">
    <location>
        <begin position="20"/>
        <end position="54"/>
    </location>
</feature>
<dbReference type="EMBL" id="JAGYWB010000002">
    <property type="protein sequence ID" value="KAI0528752.1"/>
    <property type="molecule type" value="Genomic_DNA"/>
</dbReference>
<dbReference type="GO" id="GO:0005524">
    <property type="term" value="F:ATP binding"/>
    <property type="evidence" value="ECO:0007669"/>
    <property type="project" value="UniProtKB-KW"/>
</dbReference>
<dbReference type="Gene3D" id="1.20.5.4130">
    <property type="match status" value="1"/>
</dbReference>
<feature type="domain" description="Disease resistance N-terminal" evidence="10">
    <location>
        <begin position="8"/>
        <end position="88"/>
    </location>
</feature>
<proteinExistence type="inferred from homology"/>
<name>A0A8T3CAH6_DENNO</name>
<dbReference type="Pfam" id="PF00931">
    <property type="entry name" value="NB-ARC"/>
    <property type="match status" value="1"/>
</dbReference>
<accession>A0A8T3CAH6</accession>
<keyword evidence="12" id="KW-1185">Reference proteome</keyword>
<feature type="region of interest" description="Disordered" evidence="8">
    <location>
        <begin position="149"/>
        <end position="170"/>
    </location>
</feature>
<evidence type="ECO:0000256" key="4">
    <source>
        <dbReference type="ARBA" id="ARBA00022741"/>
    </source>
</evidence>
<keyword evidence="2" id="KW-0433">Leucine-rich repeat</keyword>
<evidence type="ECO:0000313" key="11">
    <source>
        <dbReference type="EMBL" id="KAI0528752.1"/>
    </source>
</evidence>
<evidence type="ECO:0000256" key="6">
    <source>
        <dbReference type="ARBA" id="ARBA00022840"/>
    </source>
</evidence>
<keyword evidence="5" id="KW-0611">Plant defense</keyword>
<evidence type="ECO:0008006" key="13">
    <source>
        <dbReference type="Google" id="ProtNLM"/>
    </source>
</evidence>
<dbReference type="InterPro" id="IPR038005">
    <property type="entry name" value="RX-like_CC"/>
</dbReference>
<dbReference type="GO" id="GO:0006952">
    <property type="term" value="P:defense response"/>
    <property type="evidence" value="ECO:0007669"/>
    <property type="project" value="UniProtKB-KW"/>
</dbReference>
<sequence>MAIVLAAFVKNLAGLLTDYVAEEEAILVGVKDELQKLQEQMMNIQCLLKDAERRKFDSSSIKLWLSQHKDVMYEADDIIDLCRIEGHKLLADQNPESNISPVCCNFSYFFSCLVSVPLRHQIGNEIKEINKRLKRIYKNRKQFNLESLTESKTQVPDDSRLTSSMASPSDVGREVDDAAHRLVNRKSFFLVLDNLWTASVWVNWLEIPLIESNATVRVLVTTRHQNVAVDMRAVHIHRVELLSEESSWDTLCRRLFSAEEVEIANELKELLALYEIQILRFLSYVGYENLFRYVVWISVDLVSFQVRFAEDVYSTGLDWILAC</sequence>
<evidence type="ECO:0000256" key="1">
    <source>
        <dbReference type="ARBA" id="ARBA00008894"/>
    </source>
</evidence>
<keyword evidence="4" id="KW-0547">Nucleotide-binding</keyword>
<dbReference type="AlphaFoldDB" id="A0A8T3CAH6"/>
<dbReference type="Proteomes" id="UP000829196">
    <property type="component" value="Unassembled WGS sequence"/>
</dbReference>
<evidence type="ECO:0000313" key="12">
    <source>
        <dbReference type="Proteomes" id="UP000829196"/>
    </source>
</evidence>
<dbReference type="PANTHER" id="PTHR36766:SF70">
    <property type="entry name" value="DISEASE RESISTANCE PROTEIN RGA4"/>
    <property type="match status" value="1"/>
</dbReference>
<evidence type="ECO:0000256" key="5">
    <source>
        <dbReference type="ARBA" id="ARBA00022821"/>
    </source>
</evidence>
<evidence type="ECO:0000256" key="8">
    <source>
        <dbReference type="SAM" id="MobiDB-lite"/>
    </source>
</evidence>
<evidence type="ECO:0000256" key="7">
    <source>
        <dbReference type="SAM" id="Coils"/>
    </source>
</evidence>
<keyword evidence="3" id="KW-0677">Repeat</keyword>
<dbReference type="InterPro" id="IPR041118">
    <property type="entry name" value="Rx_N"/>
</dbReference>
<gene>
    <name evidence="11" type="ORF">KFK09_001294</name>
</gene>
<evidence type="ECO:0000259" key="9">
    <source>
        <dbReference type="Pfam" id="PF00931"/>
    </source>
</evidence>
<keyword evidence="7" id="KW-0175">Coiled coil</keyword>
<dbReference type="SUPFAM" id="SSF52540">
    <property type="entry name" value="P-loop containing nucleoside triphosphate hydrolases"/>
    <property type="match status" value="1"/>
</dbReference>